<dbReference type="Gene3D" id="3.40.30.10">
    <property type="entry name" value="Glutaredoxin"/>
    <property type="match status" value="1"/>
</dbReference>
<dbReference type="AlphaFoldDB" id="A0AAV2ECY9"/>
<feature type="domain" description="Thioredoxin-like fold" evidence="2">
    <location>
        <begin position="48"/>
        <end position="213"/>
    </location>
</feature>
<keyword evidence="4" id="KW-1185">Reference proteome</keyword>
<feature type="signal peptide" evidence="1">
    <location>
        <begin position="1"/>
        <end position="24"/>
    </location>
</feature>
<dbReference type="Pfam" id="PF13462">
    <property type="entry name" value="Thioredoxin_4"/>
    <property type="match status" value="1"/>
</dbReference>
<dbReference type="PANTHER" id="PTHR33875">
    <property type="entry name" value="OS09G0542200 PROTEIN"/>
    <property type="match status" value="1"/>
</dbReference>
<dbReference type="EMBL" id="OZ034817">
    <property type="protein sequence ID" value="CAL1383836.1"/>
    <property type="molecule type" value="Genomic_DNA"/>
</dbReference>
<dbReference type="CDD" id="cd02972">
    <property type="entry name" value="DsbA_family"/>
    <property type="match status" value="1"/>
</dbReference>
<dbReference type="Proteomes" id="UP001497516">
    <property type="component" value="Chromosome 4"/>
</dbReference>
<name>A0AAV2ECY9_9ROSI</name>
<dbReference type="InterPro" id="IPR036249">
    <property type="entry name" value="Thioredoxin-like_sf"/>
</dbReference>
<sequence>MQKQLPTNTAILAFLCSFIVISNAQSLPPAWADGFVYENGPVDPNPIVIEAFFDPVCSDSRDSWAPLKLALTHYGSRVSLLLHLLPLPYHDNAYVASRALHIANMLNSSSTFPLLEQFFKYQDKFYNDQTKKLSKASIEKEVIEIAAVAVGNSLHAQFQAAFGDTRTDLKTRVSFKFSTSRGIYGTPAFIVNGFVLPGVGSPMDYNGWRKIIDPLVAAEKVEGDEFDSKNFERSVYLYK</sequence>
<evidence type="ECO:0000259" key="2">
    <source>
        <dbReference type="Pfam" id="PF13462"/>
    </source>
</evidence>
<keyword evidence="1" id="KW-0732">Signal</keyword>
<evidence type="ECO:0000256" key="1">
    <source>
        <dbReference type="SAM" id="SignalP"/>
    </source>
</evidence>
<dbReference type="InterPro" id="IPR012336">
    <property type="entry name" value="Thioredoxin-like_fold"/>
</dbReference>
<gene>
    <name evidence="3" type="ORF">LTRI10_LOCUS25078</name>
</gene>
<organism evidence="3 4">
    <name type="scientific">Linum trigynum</name>
    <dbReference type="NCBI Taxonomy" id="586398"/>
    <lineage>
        <taxon>Eukaryota</taxon>
        <taxon>Viridiplantae</taxon>
        <taxon>Streptophyta</taxon>
        <taxon>Embryophyta</taxon>
        <taxon>Tracheophyta</taxon>
        <taxon>Spermatophyta</taxon>
        <taxon>Magnoliopsida</taxon>
        <taxon>eudicotyledons</taxon>
        <taxon>Gunneridae</taxon>
        <taxon>Pentapetalae</taxon>
        <taxon>rosids</taxon>
        <taxon>fabids</taxon>
        <taxon>Malpighiales</taxon>
        <taxon>Linaceae</taxon>
        <taxon>Linum</taxon>
    </lineage>
</organism>
<protein>
    <recommendedName>
        <fullName evidence="2">Thioredoxin-like fold domain-containing protein</fullName>
    </recommendedName>
</protein>
<evidence type="ECO:0000313" key="4">
    <source>
        <dbReference type="Proteomes" id="UP001497516"/>
    </source>
</evidence>
<accession>A0AAV2ECY9</accession>
<dbReference type="SUPFAM" id="SSF52833">
    <property type="entry name" value="Thioredoxin-like"/>
    <property type="match status" value="1"/>
</dbReference>
<dbReference type="PANTHER" id="PTHR33875:SF2">
    <property type="entry name" value="ACR183CP"/>
    <property type="match status" value="1"/>
</dbReference>
<evidence type="ECO:0000313" key="3">
    <source>
        <dbReference type="EMBL" id="CAL1383836.1"/>
    </source>
</evidence>
<proteinExistence type="predicted"/>
<reference evidence="3 4" key="1">
    <citation type="submission" date="2024-04" db="EMBL/GenBank/DDBJ databases">
        <authorList>
            <person name="Fracassetti M."/>
        </authorList>
    </citation>
    <scope>NUCLEOTIDE SEQUENCE [LARGE SCALE GENOMIC DNA]</scope>
</reference>
<feature type="chain" id="PRO_5043527956" description="Thioredoxin-like fold domain-containing protein" evidence="1">
    <location>
        <begin position="25"/>
        <end position="239"/>
    </location>
</feature>